<gene>
    <name evidence="1" type="ORF">B5807_08409</name>
</gene>
<keyword evidence="2" id="KW-1185">Reference proteome</keyword>
<evidence type="ECO:0000313" key="2">
    <source>
        <dbReference type="Proteomes" id="UP000193240"/>
    </source>
</evidence>
<accession>A0A1Y2LRN1</accession>
<protein>
    <submittedName>
        <fullName evidence="1">Uncharacterized protein</fullName>
    </submittedName>
</protein>
<organism evidence="1 2">
    <name type="scientific">Epicoccum nigrum</name>
    <name type="common">Soil fungus</name>
    <name type="synonym">Epicoccum purpurascens</name>
    <dbReference type="NCBI Taxonomy" id="105696"/>
    <lineage>
        <taxon>Eukaryota</taxon>
        <taxon>Fungi</taxon>
        <taxon>Dikarya</taxon>
        <taxon>Ascomycota</taxon>
        <taxon>Pezizomycotina</taxon>
        <taxon>Dothideomycetes</taxon>
        <taxon>Pleosporomycetidae</taxon>
        <taxon>Pleosporales</taxon>
        <taxon>Pleosporineae</taxon>
        <taxon>Didymellaceae</taxon>
        <taxon>Epicoccum</taxon>
    </lineage>
</organism>
<proteinExistence type="predicted"/>
<dbReference type="InParanoid" id="A0A1Y2LRN1"/>
<sequence length="52" mass="5874">MDIPKLDTSARRLVGPGKMAVQAEGIRLKQEQHHFEAKKQQMEQDTAKLGDI</sequence>
<dbReference type="Proteomes" id="UP000193240">
    <property type="component" value="Unassembled WGS sequence"/>
</dbReference>
<reference evidence="1 2" key="1">
    <citation type="journal article" date="2017" name="Genome Announc.">
        <title>Genome sequence of the saprophytic ascomycete Epicoccum nigrum ICMP 19927 strain isolated from New Zealand.</title>
        <authorList>
            <person name="Fokin M."/>
            <person name="Fleetwood D."/>
            <person name="Weir B.S."/>
            <person name="Villas-Boas S.G."/>
        </authorList>
    </citation>
    <scope>NUCLEOTIDE SEQUENCE [LARGE SCALE GENOMIC DNA]</scope>
    <source>
        <strain evidence="1 2">ICMP 19927</strain>
    </source>
</reference>
<dbReference type="EMBL" id="KZ107851">
    <property type="protein sequence ID" value="OSS46543.1"/>
    <property type="molecule type" value="Genomic_DNA"/>
</dbReference>
<evidence type="ECO:0000313" key="1">
    <source>
        <dbReference type="EMBL" id="OSS46543.1"/>
    </source>
</evidence>
<dbReference type="AlphaFoldDB" id="A0A1Y2LRN1"/>
<name>A0A1Y2LRN1_EPING</name>